<dbReference type="InterPro" id="IPR013610">
    <property type="entry name" value="ArdC_N"/>
</dbReference>
<evidence type="ECO:0000313" key="2">
    <source>
        <dbReference type="EMBL" id="MBJ7536971.1"/>
    </source>
</evidence>
<dbReference type="Pfam" id="PF08401">
    <property type="entry name" value="ArdcN"/>
    <property type="match status" value="1"/>
</dbReference>
<sequence>MENFNVVTHGVYSTQNQKFLEEHKVNFGLESSQWAGFHQWKEAGRKVKKGAKGCKIFMVCDKKTGDKTKEGKDDKKKVLKALYVFNIEHTEAI</sequence>
<evidence type="ECO:0000313" key="3">
    <source>
        <dbReference type="Proteomes" id="UP000628710"/>
    </source>
</evidence>
<proteinExistence type="predicted"/>
<dbReference type="EMBL" id="JAEMNX010000003">
    <property type="protein sequence ID" value="MBJ7536971.1"/>
    <property type="molecule type" value="Genomic_DNA"/>
</dbReference>
<protein>
    <submittedName>
        <fullName evidence="2">DUF1738 domain-containing protein</fullName>
    </submittedName>
</protein>
<comment type="caution">
    <text evidence="2">The sequence shown here is derived from an EMBL/GenBank/DDBJ whole genome shotgun (WGS) entry which is preliminary data.</text>
</comment>
<organism evidence="2 3">
    <name type="scientific">Marinomonas transparens</name>
    <dbReference type="NCBI Taxonomy" id="2795388"/>
    <lineage>
        <taxon>Bacteria</taxon>
        <taxon>Pseudomonadati</taxon>
        <taxon>Pseudomonadota</taxon>
        <taxon>Gammaproteobacteria</taxon>
        <taxon>Oceanospirillales</taxon>
        <taxon>Oceanospirillaceae</taxon>
        <taxon>Marinomonas</taxon>
    </lineage>
</organism>
<feature type="domain" description="N-terminal" evidence="1">
    <location>
        <begin position="5"/>
        <end position="85"/>
    </location>
</feature>
<dbReference type="AlphaFoldDB" id="A0A934JJJ6"/>
<dbReference type="Proteomes" id="UP000628710">
    <property type="component" value="Unassembled WGS sequence"/>
</dbReference>
<name>A0A934JJJ6_9GAMM</name>
<reference evidence="2" key="1">
    <citation type="submission" date="2020-12" db="EMBL/GenBank/DDBJ databases">
        <title>Marinomonas arctica sp. nov., a psychrotolerant bacterium isolated from the Arctic.</title>
        <authorList>
            <person name="Zhang Y."/>
        </authorList>
    </citation>
    <scope>NUCLEOTIDE SEQUENCE</scope>
    <source>
        <strain evidence="2">C1424</strain>
    </source>
</reference>
<gene>
    <name evidence="2" type="ORF">I8J31_04675</name>
</gene>
<keyword evidence="3" id="KW-1185">Reference proteome</keyword>
<dbReference type="GO" id="GO:0003697">
    <property type="term" value="F:single-stranded DNA binding"/>
    <property type="evidence" value="ECO:0007669"/>
    <property type="project" value="InterPro"/>
</dbReference>
<accession>A0A934JJJ6</accession>
<evidence type="ECO:0000259" key="1">
    <source>
        <dbReference type="Pfam" id="PF08401"/>
    </source>
</evidence>